<keyword evidence="2" id="KW-0540">Nuclease</keyword>
<gene>
    <name evidence="2" type="ORF">HNR61_002562</name>
</gene>
<organism evidence="2 3">
    <name type="scientific">Actinomadura namibiensis</name>
    <dbReference type="NCBI Taxonomy" id="182080"/>
    <lineage>
        <taxon>Bacteria</taxon>
        <taxon>Bacillati</taxon>
        <taxon>Actinomycetota</taxon>
        <taxon>Actinomycetes</taxon>
        <taxon>Streptosporangiales</taxon>
        <taxon>Thermomonosporaceae</taxon>
        <taxon>Actinomadura</taxon>
    </lineage>
</organism>
<dbReference type="InterPro" id="IPR012296">
    <property type="entry name" value="Nuclease_put_TT1808"/>
</dbReference>
<keyword evidence="2" id="KW-0255">Endonuclease</keyword>
<proteinExistence type="predicted"/>
<dbReference type="Gene3D" id="3.90.1570.10">
    <property type="entry name" value="tt1808, chain A"/>
    <property type="match status" value="1"/>
</dbReference>
<dbReference type="InterPro" id="IPR011335">
    <property type="entry name" value="Restrct_endonuc-II-like"/>
</dbReference>
<dbReference type="CDD" id="cd06260">
    <property type="entry name" value="DUF820-like"/>
    <property type="match status" value="1"/>
</dbReference>
<dbReference type="RefSeq" id="WP_220509294.1">
    <property type="nucleotide sequence ID" value="NZ_BAAALP010000016.1"/>
</dbReference>
<evidence type="ECO:0000313" key="2">
    <source>
        <dbReference type="EMBL" id="MBA8950931.1"/>
    </source>
</evidence>
<reference evidence="2 3" key="1">
    <citation type="submission" date="2020-08" db="EMBL/GenBank/DDBJ databases">
        <title>Genomic Encyclopedia of Type Strains, Phase IV (KMG-IV): sequencing the most valuable type-strain genomes for metagenomic binning, comparative biology and taxonomic classification.</title>
        <authorList>
            <person name="Goeker M."/>
        </authorList>
    </citation>
    <scope>NUCLEOTIDE SEQUENCE [LARGE SCALE GENOMIC DNA]</scope>
    <source>
        <strain evidence="2 3">DSM 44197</strain>
    </source>
</reference>
<dbReference type="SUPFAM" id="SSF52980">
    <property type="entry name" value="Restriction endonuclease-like"/>
    <property type="match status" value="1"/>
</dbReference>
<dbReference type="InterPro" id="IPR008538">
    <property type="entry name" value="Uma2"/>
</dbReference>
<accession>A0A7W3LMM2</accession>
<feature type="domain" description="Putative restriction endonuclease" evidence="1">
    <location>
        <begin position="16"/>
        <end position="183"/>
    </location>
</feature>
<dbReference type="Pfam" id="PF05685">
    <property type="entry name" value="Uma2"/>
    <property type="match status" value="1"/>
</dbReference>
<dbReference type="PANTHER" id="PTHR35400">
    <property type="entry name" value="SLR1083 PROTEIN"/>
    <property type="match status" value="1"/>
</dbReference>
<name>A0A7W3LMM2_ACTNM</name>
<dbReference type="AlphaFoldDB" id="A0A7W3LMM2"/>
<sequence length="203" mass="22497">MARTVVVSDRLYTIHDLLELNEERWPRFEVLGGTLMMSPAPAPKHQIFGDNLQTLLTVAAPRGEAVITASHLRLCEDETGMVPDLLVLHPGVNLERTYFEAEDVLAAVEVVSPGNHKNDRIVKAIAYAEAGIPFYWRVELAPFPGQGEDRLPVVLVQEHTGDGYREVERLTAGSVGNVTRPFPLSIDPAVLLDPAWQRTLLSR</sequence>
<comment type="caution">
    <text evidence="2">The sequence shown here is derived from an EMBL/GenBank/DDBJ whole genome shotgun (WGS) entry which is preliminary data.</text>
</comment>
<protein>
    <submittedName>
        <fullName evidence="2">Uma2 family endonuclease</fullName>
    </submittedName>
</protein>
<dbReference type="GO" id="GO:0004519">
    <property type="term" value="F:endonuclease activity"/>
    <property type="evidence" value="ECO:0007669"/>
    <property type="project" value="UniProtKB-KW"/>
</dbReference>
<keyword evidence="2" id="KW-0378">Hydrolase</keyword>
<evidence type="ECO:0000313" key="3">
    <source>
        <dbReference type="Proteomes" id="UP000572680"/>
    </source>
</evidence>
<keyword evidence="3" id="KW-1185">Reference proteome</keyword>
<dbReference type="EMBL" id="JACJIA010000003">
    <property type="protein sequence ID" value="MBA8950931.1"/>
    <property type="molecule type" value="Genomic_DNA"/>
</dbReference>
<dbReference type="Proteomes" id="UP000572680">
    <property type="component" value="Unassembled WGS sequence"/>
</dbReference>
<evidence type="ECO:0000259" key="1">
    <source>
        <dbReference type="Pfam" id="PF05685"/>
    </source>
</evidence>
<dbReference type="PANTHER" id="PTHR35400:SF3">
    <property type="entry name" value="SLL1072 PROTEIN"/>
    <property type="match status" value="1"/>
</dbReference>